<evidence type="ECO:0000256" key="6">
    <source>
        <dbReference type="SAM" id="Phobius"/>
    </source>
</evidence>
<dbReference type="AlphaFoldDB" id="A0A512BQ15"/>
<organism evidence="8 9">
    <name type="scientific">Microvirga aerophila</name>
    <dbReference type="NCBI Taxonomy" id="670291"/>
    <lineage>
        <taxon>Bacteria</taxon>
        <taxon>Pseudomonadati</taxon>
        <taxon>Pseudomonadota</taxon>
        <taxon>Alphaproteobacteria</taxon>
        <taxon>Hyphomicrobiales</taxon>
        <taxon>Methylobacteriaceae</taxon>
        <taxon>Microvirga</taxon>
    </lineage>
</organism>
<keyword evidence="6" id="KW-0812">Transmembrane</keyword>
<evidence type="ECO:0000256" key="5">
    <source>
        <dbReference type="ARBA" id="ARBA00023014"/>
    </source>
</evidence>
<evidence type="ECO:0000256" key="2">
    <source>
        <dbReference type="ARBA" id="ARBA00022723"/>
    </source>
</evidence>
<reference evidence="8 9" key="1">
    <citation type="submission" date="2019-07" db="EMBL/GenBank/DDBJ databases">
        <title>Whole genome shotgun sequence of Microvirga aerophila NBRC 106136.</title>
        <authorList>
            <person name="Hosoyama A."/>
            <person name="Uohara A."/>
            <person name="Ohji S."/>
            <person name="Ichikawa N."/>
        </authorList>
    </citation>
    <scope>NUCLEOTIDE SEQUENCE [LARGE SCALE GENOMIC DNA]</scope>
    <source>
        <strain evidence="8 9">NBRC 106136</strain>
    </source>
</reference>
<dbReference type="InterPro" id="IPR009051">
    <property type="entry name" value="Helical_ferredxn"/>
</dbReference>
<feature type="transmembrane region" description="Helical" evidence="6">
    <location>
        <begin position="63"/>
        <end position="82"/>
    </location>
</feature>
<dbReference type="InterPro" id="IPR051460">
    <property type="entry name" value="HdrC_iron-sulfur_subunit"/>
</dbReference>
<evidence type="ECO:0000259" key="7">
    <source>
        <dbReference type="PROSITE" id="PS51379"/>
    </source>
</evidence>
<keyword evidence="3" id="KW-0560">Oxidoreductase</keyword>
<feature type="transmembrane region" description="Helical" evidence="6">
    <location>
        <begin position="94"/>
        <end position="116"/>
    </location>
</feature>
<comment type="caution">
    <text evidence="8">The sequence shown here is derived from an EMBL/GenBank/DDBJ whole genome shotgun (WGS) entry which is preliminary data.</text>
</comment>
<accession>A0A512BQ15</accession>
<evidence type="ECO:0000256" key="4">
    <source>
        <dbReference type="ARBA" id="ARBA00023004"/>
    </source>
</evidence>
<keyword evidence="5" id="KW-0411">Iron-sulfur</keyword>
<evidence type="ECO:0000313" key="8">
    <source>
        <dbReference type="EMBL" id="GEO14043.1"/>
    </source>
</evidence>
<dbReference type="GO" id="GO:0016491">
    <property type="term" value="F:oxidoreductase activity"/>
    <property type="evidence" value="ECO:0007669"/>
    <property type="project" value="UniProtKB-KW"/>
</dbReference>
<dbReference type="PROSITE" id="PS00198">
    <property type="entry name" value="4FE4S_FER_1"/>
    <property type="match status" value="2"/>
</dbReference>
<evidence type="ECO:0000313" key="9">
    <source>
        <dbReference type="Proteomes" id="UP000321085"/>
    </source>
</evidence>
<feature type="domain" description="4Fe-4S ferredoxin-type" evidence="7">
    <location>
        <begin position="202"/>
        <end position="231"/>
    </location>
</feature>
<dbReference type="Proteomes" id="UP000321085">
    <property type="component" value="Unassembled WGS sequence"/>
</dbReference>
<sequence length="596" mass="64459">MNAPVRISDLLNVPRRYLVDVHAIVDRRPIAARMHTFAAGGFLLTGILGLLAAAGLLNGHVAAVVIALSGMSGIAGATFAFARRSPRKPSYLSGGLYYSLPWLLGLANIFFMGVGISSAADLMVAWNTPSGIILLLTGMVSLTGLALITGKGPMRHALAGTLHLAWHPRPGRFNGQSADTAFAQIDLDAPKLGANRVEDFAWNELLGFDSCVQCGRCEAACPAFAAGLPLNPKKFVNDIAGSNAPVQYAGSPHPGLPEHREQAGPILIGEEGASIAPETIWACTTCRACVDACPMMIEHLDGMIALRRFETLEHGATPGKAGDLFDALRETDTQSGNPLPARLDFAADLALPLMKEQHPVEVLLWIGEGGYELRNQRSLRAFIKLLRIAQIDFAVLAEERDCGDAARRLGDEIEFLRLAQANIATLSRYSFRSIVTLDPHVAHSLTRDYPSLGGNYQVFHHTTFLDGLVREGRLSVEGQLNGRVTYHDPCYLGRYLNEIDAPRALIDKLGVERVEMARHGRQSFCCGGGGGGPVTDIKGKQRIPDLRMEQARETEAEIVVVACPNCTTMLEGVTQPRPLVRELSEILLEAVERRSS</sequence>
<gene>
    <name evidence="8" type="primary">dgcB</name>
    <name evidence="8" type="ORF">MAE02_17390</name>
</gene>
<keyword evidence="6" id="KW-0472">Membrane</keyword>
<dbReference type="InterPro" id="IPR017900">
    <property type="entry name" value="4Fe4S_Fe_S_CS"/>
</dbReference>
<dbReference type="GO" id="GO:0005886">
    <property type="term" value="C:plasma membrane"/>
    <property type="evidence" value="ECO:0007669"/>
    <property type="project" value="TreeGrafter"/>
</dbReference>
<dbReference type="Pfam" id="PF02754">
    <property type="entry name" value="CCG"/>
    <property type="match status" value="2"/>
</dbReference>
<proteinExistence type="predicted"/>
<dbReference type="InterPro" id="IPR004017">
    <property type="entry name" value="Cys_rich_dom"/>
</dbReference>
<dbReference type="PANTHER" id="PTHR43255">
    <property type="entry name" value="IRON-SULFUR-BINDING OXIDOREDUCTASE FADF-RELATED-RELATED"/>
    <property type="match status" value="1"/>
</dbReference>
<keyword evidence="6" id="KW-1133">Transmembrane helix</keyword>
<dbReference type="PANTHER" id="PTHR43255:SF1">
    <property type="entry name" value="IRON-SULFUR-BINDING OXIDOREDUCTASE FADF-RELATED"/>
    <property type="match status" value="1"/>
</dbReference>
<name>A0A512BQ15_9HYPH</name>
<keyword evidence="2" id="KW-0479">Metal-binding</keyword>
<keyword evidence="1" id="KW-0004">4Fe-4S</keyword>
<dbReference type="Pfam" id="PF13187">
    <property type="entry name" value="Fer4_9"/>
    <property type="match status" value="1"/>
</dbReference>
<feature type="transmembrane region" description="Helical" evidence="6">
    <location>
        <begin position="37"/>
        <end position="57"/>
    </location>
</feature>
<dbReference type="GO" id="GO:0051539">
    <property type="term" value="F:4 iron, 4 sulfur cluster binding"/>
    <property type="evidence" value="ECO:0007669"/>
    <property type="project" value="UniProtKB-KW"/>
</dbReference>
<dbReference type="SUPFAM" id="SSF46548">
    <property type="entry name" value="alpha-helical ferredoxin"/>
    <property type="match status" value="1"/>
</dbReference>
<dbReference type="InterPro" id="IPR021872">
    <property type="entry name" value="Csal_0991-like_N"/>
</dbReference>
<dbReference type="InterPro" id="IPR017896">
    <property type="entry name" value="4Fe4S_Fe-S-bd"/>
</dbReference>
<dbReference type="PROSITE" id="PS51379">
    <property type="entry name" value="4FE4S_FER_2"/>
    <property type="match status" value="2"/>
</dbReference>
<keyword evidence="4" id="KW-0408">Iron</keyword>
<dbReference type="EMBL" id="BJYU01000018">
    <property type="protein sequence ID" value="GEO14043.1"/>
    <property type="molecule type" value="Genomic_DNA"/>
</dbReference>
<evidence type="ECO:0000256" key="3">
    <source>
        <dbReference type="ARBA" id="ARBA00023002"/>
    </source>
</evidence>
<dbReference type="Pfam" id="PF11982">
    <property type="entry name" value="DUF3483"/>
    <property type="match status" value="1"/>
</dbReference>
<protein>
    <submittedName>
        <fullName evidence="8">Dimethylglycine catabolism protein DgcB</fullName>
    </submittedName>
</protein>
<keyword evidence="9" id="KW-1185">Reference proteome</keyword>
<feature type="transmembrane region" description="Helical" evidence="6">
    <location>
        <begin position="128"/>
        <end position="148"/>
    </location>
</feature>
<evidence type="ECO:0000256" key="1">
    <source>
        <dbReference type="ARBA" id="ARBA00022485"/>
    </source>
</evidence>
<dbReference type="Gene3D" id="1.10.1060.10">
    <property type="entry name" value="Alpha-helical ferredoxin"/>
    <property type="match status" value="1"/>
</dbReference>
<feature type="domain" description="4Fe-4S ferredoxin-type" evidence="7">
    <location>
        <begin position="271"/>
        <end position="302"/>
    </location>
</feature>
<dbReference type="GO" id="GO:0046872">
    <property type="term" value="F:metal ion binding"/>
    <property type="evidence" value="ECO:0007669"/>
    <property type="project" value="UniProtKB-KW"/>
</dbReference>